<name>A0ABV8PBK2_9SPHI</name>
<sequence length="396" mass="44055">MSSLLNENDRIKSLSSYNLDYSELRENFSNLSKLAALSTGVPVCIVSLIDADTQWVIGVYGIDLDQHPRDRTICQYTIAQEKPLEINTTSSNKYFSEDFTCSGYQYYYGISIKSEEGFNIGTLCVLDVKTKKIKAKEKEILNIIASEISRELANYRAIETLGNAVIKAETIKKKVVHDVRSPLLGIVGVAKIFKHPTNQKTLKETSKAMDMIYRSSIGLLDLTNDILETEVASVPHKLIIRPGAITLKDLAESLKKLYLPQAVSKDIELEISFNERYSLEYFTKSKLLQIIGNLISNALKFTPENGEVSVYLDLKVVKDEKELIIKIVDTGVGIPPQLIGDILNGLAETSEGTSGEKGYGFGLSSVNELINEMNGKMEIKTRHPLKGTEFLVCLIV</sequence>
<dbReference type="PROSITE" id="PS50109">
    <property type="entry name" value="HIS_KIN"/>
    <property type="match status" value="1"/>
</dbReference>
<dbReference type="Gene3D" id="3.30.450.40">
    <property type="match status" value="1"/>
</dbReference>
<dbReference type="SMART" id="SM00387">
    <property type="entry name" value="HATPase_c"/>
    <property type="match status" value="1"/>
</dbReference>
<dbReference type="PANTHER" id="PTHR43547:SF2">
    <property type="entry name" value="HYBRID SIGNAL TRANSDUCTION HISTIDINE KINASE C"/>
    <property type="match status" value="1"/>
</dbReference>
<evidence type="ECO:0000256" key="2">
    <source>
        <dbReference type="ARBA" id="ARBA00012438"/>
    </source>
</evidence>
<gene>
    <name evidence="5" type="ORF">ACFOWA_07735</name>
</gene>
<dbReference type="SUPFAM" id="SSF55781">
    <property type="entry name" value="GAF domain-like"/>
    <property type="match status" value="1"/>
</dbReference>
<dbReference type="RefSeq" id="WP_378983623.1">
    <property type="nucleotide sequence ID" value="NZ_JBHSBW010000007.1"/>
</dbReference>
<evidence type="ECO:0000259" key="4">
    <source>
        <dbReference type="PROSITE" id="PS50109"/>
    </source>
</evidence>
<dbReference type="Gene3D" id="3.30.565.10">
    <property type="entry name" value="Histidine kinase-like ATPase, C-terminal domain"/>
    <property type="match status" value="1"/>
</dbReference>
<dbReference type="GO" id="GO:0016301">
    <property type="term" value="F:kinase activity"/>
    <property type="evidence" value="ECO:0007669"/>
    <property type="project" value="UniProtKB-KW"/>
</dbReference>
<reference evidence="6" key="1">
    <citation type="journal article" date="2019" name="Int. J. Syst. Evol. Microbiol.">
        <title>The Global Catalogue of Microorganisms (GCM) 10K type strain sequencing project: providing services to taxonomists for standard genome sequencing and annotation.</title>
        <authorList>
            <consortium name="The Broad Institute Genomics Platform"/>
            <consortium name="The Broad Institute Genome Sequencing Center for Infectious Disease"/>
            <person name="Wu L."/>
            <person name="Ma J."/>
        </authorList>
    </citation>
    <scope>NUCLEOTIDE SEQUENCE [LARGE SCALE GENOMIC DNA]</scope>
    <source>
        <strain evidence="6">CCM 8691</strain>
    </source>
</reference>
<evidence type="ECO:0000313" key="5">
    <source>
        <dbReference type="EMBL" id="MFC4211066.1"/>
    </source>
</evidence>
<dbReference type="PANTHER" id="PTHR43547">
    <property type="entry name" value="TWO-COMPONENT HISTIDINE KINASE"/>
    <property type="match status" value="1"/>
</dbReference>
<dbReference type="CDD" id="cd00075">
    <property type="entry name" value="HATPase"/>
    <property type="match status" value="1"/>
</dbReference>
<evidence type="ECO:0000313" key="6">
    <source>
        <dbReference type="Proteomes" id="UP001595789"/>
    </source>
</evidence>
<dbReference type="InterPro" id="IPR003594">
    <property type="entry name" value="HATPase_dom"/>
</dbReference>
<dbReference type="InterPro" id="IPR036097">
    <property type="entry name" value="HisK_dim/P_sf"/>
</dbReference>
<protein>
    <recommendedName>
        <fullName evidence="2">histidine kinase</fullName>
        <ecNumber evidence="2">2.7.13.3</ecNumber>
    </recommendedName>
</protein>
<dbReference type="Gene3D" id="1.10.287.130">
    <property type="match status" value="1"/>
</dbReference>
<dbReference type="InterPro" id="IPR029016">
    <property type="entry name" value="GAF-like_dom_sf"/>
</dbReference>
<dbReference type="SUPFAM" id="SSF55874">
    <property type="entry name" value="ATPase domain of HSP90 chaperone/DNA topoisomerase II/histidine kinase"/>
    <property type="match status" value="1"/>
</dbReference>
<dbReference type="Proteomes" id="UP001595789">
    <property type="component" value="Unassembled WGS sequence"/>
</dbReference>
<proteinExistence type="predicted"/>
<accession>A0ABV8PBK2</accession>
<comment type="catalytic activity">
    <reaction evidence="1">
        <text>ATP + protein L-histidine = ADP + protein N-phospho-L-histidine.</text>
        <dbReference type="EC" id="2.7.13.3"/>
    </reaction>
</comment>
<dbReference type="InterPro" id="IPR036890">
    <property type="entry name" value="HATPase_C_sf"/>
</dbReference>
<comment type="caution">
    <text evidence="5">The sequence shown here is derived from an EMBL/GenBank/DDBJ whole genome shotgun (WGS) entry which is preliminary data.</text>
</comment>
<dbReference type="PRINTS" id="PR00344">
    <property type="entry name" value="BCTRLSENSOR"/>
</dbReference>
<organism evidence="5 6">
    <name type="scientific">Pedobacter lithocola</name>
    <dbReference type="NCBI Taxonomy" id="1908239"/>
    <lineage>
        <taxon>Bacteria</taxon>
        <taxon>Pseudomonadati</taxon>
        <taxon>Bacteroidota</taxon>
        <taxon>Sphingobacteriia</taxon>
        <taxon>Sphingobacteriales</taxon>
        <taxon>Sphingobacteriaceae</taxon>
        <taxon>Pedobacter</taxon>
    </lineage>
</organism>
<evidence type="ECO:0000256" key="3">
    <source>
        <dbReference type="ARBA" id="ARBA00022553"/>
    </source>
</evidence>
<keyword evidence="6" id="KW-1185">Reference proteome</keyword>
<dbReference type="EC" id="2.7.13.3" evidence="2"/>
<dbReference type="SUPFAM" id="SSF47384">
    <property type="entry name" value="Homodimeric domain of signal transducing histidine kinase"/>
    <property type="match status" value="1"/>
</dbReference>
<dbReference type="InterPro" id="IPR004358">
    <property type="entry name" value="Sig_transdc_His_kin-like_C"/>
</dbReference>
<keyword evidence="3" id="KW-0597">Phosphoprotein</keyword>
<dbReference type="InterPro" id="IPR005467">
    <property type="entry name" value="His_kinase_dom"/>
</dbReference>
<evidence type="ECO:0000256" key="1">
    <source>
        <dbReference type="ARBA" id="ARBA00000085"/>
    </source>
</evidence>
<keyword evidence="5" id="KW-0808">Transferase</keyword>
<keyword evidence="5" id="KW-0418">Kinase</keyword>
<dbReference type="EMBL" id="JBHSBW010000007">
    <property type="protein sequence ID" value="MFC4211066.1"/>
    <property type="molecule type" value="Genomic_DNA"/>
</dbReference>
<dbReference type="Pfam" id="PF02518">
    <property type="entry name" value="HATPase_c"/>
    <property type="match status" value="1"/>
</dbReference>
<feature type="domain" description="Histidine kinase" evidence="4">
    <location>
        <begin position="174"/>
        <end position="396"/>
    </location>
</feature>